<keyword evidence="2" id="KW-1133">Transmembrane helix</keyword>
<keyword evidence="1" id="KW-0175">Coiled coil</keyword>
<comment type="caution">
    <text evidence="3">The sequence shown here is derived from an EMBL/GenBank/DDBJ whole genome shotgun (WGS) entry which is preliminary data.</text>
</comment>
<sequence length="523" mass="62628">MNKLTLTFRCEKLEQKYQDSRYLYTLPTCRSLNLTSFLLCLFRSITFIFQNQMVGFFVFLFLTIVVLLAQFFIFNNKRKWVDYYLLFINHFLMLQQQYVEDGFEPQEAFVFGQNQMLLNIMIILVSDFKFGLIQILGNIVIKILVSKYYQPSLSYQTILYSVIIGLMFLYVILKINQQSRQSFLFTTQDSQQEQLIPLLTDSPFVLCTYDKENMQFQQKFSNLSIHSEFKQFQTNYEALKFILRNYFVHGQSLETFLLSRKKKQDDLIVNKILDLKSINNNHVQKILIRYSECYITELIHILIIDKKRQEIQNLQQKLVNYENGLNKFKINFRSFIKKQILILDKTLNQDKNSIYQAIIKLKYVFSKFNYKKSFKITNQPFLLTFKKYAKLYSQAYDQKIIKFEIWSEIKDILTIENSLDNFMINFFTHLCKTKAEIIQIFLCISFVQQNEFIDIIIKVDVMSELYILLQKSTHFRRILKTISPHDYVILNNDSLIVRLYKNMNEINQLNSFILKANELKQKN</sequence>
<dbReference type="EMBL" id="CAJJDN010000039">
    <property type="protein sequence ID" value="CAD8079385.1"/>
    <property type="molecule type" value="Genomic_DNA"/>
</dbReference>
<organism evidence="3 4">
    <name type="scientific">Paramecium sonneborni</name>
    <dbReference type="NCBI Taxonomy" id="65129"/>
    <lineage>
        <taxon>Eukaryota</taxon>
        <taxon>Sar</taxon>
        <taxon>Alveolata</taxon>
        <taxon>Ciliophora</taxon>
        <taxon>Intramacronucleata</taxon>
        <taxon>Oligohymenophorea</taxon>
        <taxon>Peniculida</taxon>
        <taxon>Parameciidae</taxon>
        <taxon>Paramecium</taxon>
    </lineage>
</organism>
<name>A0A8S1MRM4_9CILI</name>
<reference evidence="3" key="1">
    <citation type="submission" date="2021-01" db="EMBL/GenBank/DDBJ databases">
        <authorList>
            <consortium name="Genoscope - CEA"/>
            <person name="William W."/>
        </authorList>
    </citation>
    <scope>NUCLEOTIDE SEQUENCE</scope>
</reference>
<dbReference type="AlphaFoldDB" id="A0A8S1MRM4"/>
<evidence type="ECO:0000256" key="1">
    <source>
        <dbReference type="SAM" id="Coils"/>
    </source>
</evidence>
<proteinExistence type="predicted"/>
<keyword evidence="2" id="KW-0472">Membrane</keyword>
<evidence type="ECO:0000313" key="3">
    <source>
        <dbReference type="EMBL" id="CAD8079385.1"/>
    </source>
</evidence>
<feature type="transmembrane region" description="Helical" evidence="2">
    <location>
        <begin position="55"/>
        <end position="74"/>
    </location>
</feature>
<keyword evidence="4" id="KW-1185">Reference proteome</keyword>
<dbReference type="OrthoDB" id="294751at2759"/>
<evidence type="ECO:0008006" key="5">
    <source>
        <dbReference type="Google" id="ProtNLM"/>
    </source>
</evidence>
<feature type="transmembrane region" description="Helical" evidence="2">
    <location>
        <begin position="153"/>
        <end position="173"/>
    </location>
</feature>
<gene>
    <name evidence="3" type="ORF">PSON_ATCC_30995.1.T0390080</name>
</gene>
<feature type="transmembrane region" description="Helical" evidence="2">
    <location>
        <begin position="118"/>
        <end position="141"/>
    </location>
</feature>
<accession>A0A8S1MRM4</accession>
<dbReference type="Proteomes" id="UP000692954">
    <property type="component" value="Unassembled WGS sequence"/>
</dbReference>
<evidence type="ECO:0000256" key="2">
    <source>
        <dbReference type="SAM" id="Phobius"/>
    </source>
</evidence>
<evidence type="ECO:0000313" key="4">
    <source>
        <dbReference type="Proteomes" id="UP000692954"/>
    </source>
</evidence>
<protein>
    <recommendedName>
        <fullName evidence="5">Transmembrane protein</fullName>
    </recommendedName>
</protein>
<feature type="coiled-coil region" evidence="1">
    <location>
        <begin position="304"/>
        <end position="331"/>
    </location>
</feature>
<keyword evidence="2" id="KW-0812">Transmembrane</keyword>